<dbReference type="Gene3D" id="3.30.200.20">
    <property type="entry name" value="Phosphorylase Kinase, domain 1"/>
    <property type="match status" value="1"/>
</dbReference>
<dbReference type="GO" id="GO:0043484">
    <property type="term" value="P:regulation of RNA splicing"/>
    <property type="evidence" value="ECO:0007669"/>
    <property type="project" value="TreeGrafter"/>
</dbReference>
<dbReference type="SUPFAM" id="SSF56112">
    <property type="entry name" value="Protein kinase-like (PK-like)"/>
    <property type="match status" value="1"/>
</dbReference>
<keyword evidence="4 9" id="KW-0418">Kinase</keyword>
<dbReference type="InterPro" id="IPR017441">
    <property type="entry name" value="Protein_kinase_ATP_BS"/>
</dbReference>
<dbReference type="SMART" id="SM00220">
    <property type="entry name" value="S_TKc"/>
    <property type="match status" value="1"/>
</dbReference>
<comment type="caution">
    <text evidence="9">The sequence shown here is derived from an EMBL/GenBank/DDBJ whole genome shotgun (WGS) entry which is preliminary data.</text>
</comment>
<dbReference type="InterPro" id="IPR000719">
    <property type="entry name" value="Prot_kinase_dom"/>
</dbReference>
<gene>
    <name evidence="9" type="primary">KNS1_2</name>
    <name evidence="9" type="ORF">BGZ99_008301</name>
</gene>
<dbReference type="PROSITE" id="PS50011">
    <property type="entry name" value="PROTEIN_KINASE_DOM"/>
    <property type="match status" value="1"/>
</dbReference>
<dbReference type="InterPro" id="IPR008271">
    <property type="entry name" value="Ser/Thr_kinase_AS"/>
</dbReference>
<dbReference type="GO" id="GO:0004674">
    <property type="term" value="F:protein serine/threonine kinase activity"/>
    <property type="evidence" value="ECO:0007669"/>
    <property type="project" value="UniProtKB-KW"/>
</dbReference>
<protein>
    <submittedName>
        <fullName evidence="9">Dual specificity protein kinase kns1</fullName>
    </submittedName>
</protein>
<dbReference type="AlphaFoldDB" id="A0A9P6UPJ6"/>
<proteinExistence type="predicted"/>
<evidence type="ECO:0000313" key="9">
    <source>
        <dbReference type="EMBL" id="KAG0314186.1"/>
    </source>
</evidence>
<dbReference type="GO" id="GO:0005524">
    <property type="term" value="F:ATP binding"/>
    <property type="evidence" value="ECO:0007669"/>
    <property type="project" value="UniProtKB-UniRule"/>
</dbReference>
<name>A0A9P6UPJ6_9FUNG</name>
<evidence type="ECO:0000256" key="5">
    <source>
        <dbReference type="ARBA" id="ARBA00022840"/>
    </source>
</evidence>
<keyword evidence="5 6" id="KW-0067">ATP-binding</keyword>
<evidence type="ECO:0000256" key="6">
    <source>
        <dbReference type="PROSITE-ProRule" id="PRU10141"/>
    </source>
</evidence>
<dbReference type="EMBL" id="JAAAIP010000637">
    <property type="protein sequence ID" value="KAG0314186.1"/>
    <property type="molecule type" value="Genomic_DNA"/>
</dbReference>
<evidence type="ECO:0000256" key="4">
    <source>
        <dbReference type="ARBA" id="ARBA00022777"/>
    </source>
</evidence>
<dbReference type="CDD" id="cd14134">
    <property type="entry name" value="PKc_CLK"/>
    <property type="match status" value="1"/>
</dbReference>
<dbReference type="GO" id="GO:0005634">
    <property type="term" value="C:nucleus"/>
    <property type="evidence" value="ECO:0007669"/>
    <property type="project" value="TreeGrafter"/>
</dbReference>
<organism evidence="9 10">
    <name type="scientific">Dissophora globulifera</name>
    <dbReference type="NCBI Taxonomy" id="979702"/>
    <lineage>
        <taxon>Eukaryota</taxon>
        <taxon>Fungi</taxon>
        <taxon>Fungi incertae sedis</taxon>
        <taxon>Mucoromycota</taxon>
        <taxon>Mortierellomycotina</taxon>
        <taxon>Mortierellomycetes</taxon>
        <taxon>Mortierellales</taxon>
        <taxon>Mortierellaceae</taxon>
        <taxon>Dissophora</taxon>
    </lineage>
</organism>
<feature type="compositionally biased region" description="Low complexity" evidence="7">
    <location>
        <begin position="319"/>
        <end position="333"/>
    </location>
</feature>
<feature type="compositionally biased region" description="Polar residues" evidence="7">
    <location>
        <begin position="206"/>
        <end position="216"/>
    </location>
</feature>
<dbReference type="PROSITE" id="PS00107">
    <property type="entry name" value="PROTEIN_KINASE_ATP"/>
    <property type="match status" value="1"/>
</dbReference>
<accession>A0A9P6UPJ6</accession>
<evidence type="ECO:0000256" key="7">
    <source>
        <dbReference type="SAM" id="MobiDB-lite"/>
    </source>
</evidence>
<evidence type="ECO:0000256" key="3">
    <source>
        <dbReference type="ARBA" id="ARBA00022741"/>
    </source>
</evidence>
<feature type="compositionally biased region" description="Low complexity" evidence="7">
    <location>
        <begin position="217"/>
        <end position="243"/>
    </location>
</feature>
<dbReference type="Proteomes" id="UP000738325">
    <property type="component" value="Unassembled WGS sequence"/>
</dbReference>
<feature type="binding site" evidence="6">
    <location>
        <position position="392"/>
    </location>
    <ligand>
        <name>ATP</name>
        <dbReference type="ChEBI" id="CHEBI:30616"/>
    </ligand>
</feature>
<feature type="compositionally biased region" description="Basic residues" evidence="7">
    <location>
        <begin position="91"/>
        <end position="101"/>
    </location>
</feature>
<feature type="region of interest" description="Disordered" evidence="7">
    <location>
        <begin position="1"/>
        <end position="333"/>
    </location>
</feature>
<dbReference type="Pfam" id="PF00069">
    <property type="entry name" value="Pkinase"/>
    <property type="match status" value="1"/>
</dbReference>
<reference evidence="9" key="1">
    <citation type="journal article" date="2020" name="Fungal Divers.">
        <title>Resolving the Mortierellaceae phylogeny through synthesis of multi-gene phylogenetics and phylogenomics.</title>
        <authorList>
            <person name="Vandepol N."/>
            <person name="Liber J."/>
            <person name="Desiro A."/>
            <person name="Na H."/>
            <person name="Kennedy M."/>
            <person name="Barry K."/>
            <person name="Grigoriev I.V."/>
            <person name="Miller A.N."/>
            <person name="O'Donnell K."/>
            <person name="Stajich J.E."/>
            <person name="Bonito G."/>
        </authorList>
    </citation>
    <scope>NUCLEOTIDE SEQUENCE</scope>
    <source>
        <strain evidence="9">REB-010B</strain>
    </source>
</reference>
<evidence type="ECO:0000256" key="2">
    <source>
        <dbReference type="ARBA" id="ARBA00022679"/>
    </source>
</evidence>
<keyword evidence="2" id="KW-0808">Transferase</keyword>
<dbReference type="PROSITE" id="PS00108">
    <property type="entry name" value="PROTEIN_KINASE_ST"/>
    <property type="match status" value="1"/>
</dbReference>
<dbReference type="Gene3D" id="1.10.510.10">
    <property type="entry name" value="Transferase(Phosphotransferase) domain 1"/>
    <property type="match status" value="2"/>
</dbReference>
<feature type="compositionally biased region" description="Basic residues" evidence="7">
    <location>
        <begin position="175"/>
        <end position="186"/>
    </location>
</feature>
<evidence type="ECO:0000259" key="8">
    <source>
        <dbReference type="PROSITE" id="PS50011"/>
    </source>
</evidence>
<evidence type="ECO:0000313" key="10">
    <source>
        <dbReference type="Proteomes" id="UP000738325"/>
    </source>
</evidence>
<sequence length="670" mass="75145">MTTPRTRSGKRPTDWAAFYKNGPPQEVIVIDDDTPPPSSSSASSSTSSHHHQVPGSSSSSRHYHHRSSHPDPYQSGSSPRSHAMPPPPSLHHQHHSNHIGVHHGSAASAGNDGTSNGSHYHLSSMPTSMASTIPESRGRGSRRPNKRVTSEDLMPMGSSNGSYSHPAAASGQQHHYQHPQHPPYHHSHADDHDSSHYGYSDAPYSSMHSYRPHSQGQQHRQQPPSASQQQQHHPLPQQHSQYQHYHHQQHQHQQAPPPSHHSNSSAYADDYGPSSGSGATNLIPPRKRRKSNSDIKFVAPPPPLPASHGSNAYQGYYHPPTNGPSAPNAAPGATCEAPPIIPPWDDKEGHYIVIPNEDLTPRYKIIRLLGQGTFGKVVECYDRETGRHCAIKIIRAIQKYRDASKIEARVLNTLKRSDPRNAFKCLHLNDCFDYRNHVCMVFDLLGQSIYDWLKDNAFCPFPPNQIQHFARQLFNSVAFLHRQRLIHTDLKPENILLANGAYRLVPYKKSPSKTRRVLLDPEIRLIDFGSATFQDEHHSTVTHDNLEHLAMMQAVLGPIPDKLIRASHKSSQKYFVQGRLDYPNDETKRNSRKYVKALRPLREYVVTTDTTEEGVAYASRFFDLLRRLLAYDPAERITAAQALRHPYFNYVLDEDGKVLGVKKSSSSTPG</sequence>
<dbReference type="InterPro" id="IPR051175">
    <property type="entry name" value="CLK_kinases"/>
</dbReference>
<keyword evidence="1" id="KW-0723">Serine/threonine-protein kinase</keyword>
<keyword evidence="10" id="KW-1185">Reference proteome</keyword>
<dbReference type="PANTHER" id="PTHR45646">
    <property type="entry name" value="SERINE/THREONINE-PROTEIN KINASE DOA-RELATED"/>
    <property type="match status" value="1"/>
</dbReference>
<feature type="domain" description="Protein kinase" evidence="8">
    <location>
        <begin position="363"/>
        <end position="648"/>
    </location>
</feature>
<dbReference type="PANTHER" id="PTHR45646:SF11">
    <property type="entry name" value="SERINE_THREONINE-PROTEIN KINASE DOA"/>
    <property type="match status" value="1"/>
</dbReference>
<dbReference type="OrthoDB" id="283111at2759"/>
<dbReference type="InterPro" id="IPR011009">
    <property type="entry name" value="Kinase-like_dom_sf"/>
</dbReference>
<evidence type="ECO:0000256" key="1">
    <source>
        <dbReference type="ARBA" id="ARBA00022527"/>
    </source>
</evidence>
<keyword evidence="3 6" id="KW-0547">Nucleotide-binding</keyword>
<feature type="compositionally biased region" description="Polar residues" evidence="7">
    <location>
        <begin position="124"/>
        <end position="134"/>
    </location>
</feature>